<reference evidence="8 9" key="1">
    <citation type="journal article" date="2024" name="BMC Genomics">
        <title>De novo assembly and annotation of Popillia japonica's genome with initial clues to its potential as an invasive pest.</title>
        <authorList>
            <person name="Cucini C."/>
            <person name="Boschi S."/>
            <person name="Funari R."/>
            <person name="Cardaioli E."/>
            <person name="Iannotti N."/>
            <person name="Marturano G."/>
            <person name="Paoli F."/>
            <person name="Bruttini M."/>
            <person name="Carapelli A."/>
            <person name="Frati F."/>
            <person name="Nardi F."/>
        </authorList>
    </citation>
    <scope>NUCLEOTIDE SEQUENCE [LARGE SCALE GENOMIC DNA]</scope>
    <source>
        <strain evidence="8">DMR45628</strain>
    </source>
</reference>
<accession>A0AAW1I9R7</accession>
<dbReference type="Proteomes" id="UP001458880">
    <property type="component" value="Unassembled WGS sequence"/>
</dbReference>
<comment type="subcellular location">
    <subcellularLocation>
        <location evidence="1">Nucleus</location>
    </subcellularLocation>
</comment>
<dbReference type="Gene3D" id="1.20.5.1500">
    <property type="match status" value="1"/>
</dbReference>
<evidence type="ECO:0000256" key="3">
    <source>
        <dbReference type="ARBA" id="ARBA00023015"/>
    </source>
</evidence>
<keyword evidence="9" id="KW-1185">Reference proteome</keyword>
<proteinExistence type="inferred from homology"/>
<evidence type="ECO:0000256" key="7">
    <source>
        <dbReference type="SAM" id="MobiDB-lite"/>
    </source>
</evidence>
<dbReference type="GO" id="GO:0010468">
    <property type="term" value="P:regulation of gene expression"/>
    <property type="evidence" value="ECO:0007669"/>
    <property type="project" value="UniProtKB-ARBA"/>
</dbReference>
<keyword evidence="2" id="KW-0678">Repressor</keyword>
<gene>
    <name evidence="8" type="ORF">QE152_g37479</name>
</gene>
<protein>
    <recommendedName>
        <fullName evidence="10">Breast cancer metastasis-suppressor 1-like protein</fullName>
    </recommendedName>
</protein>
<dbReference type="FunFam" id="1.20.5.1500:FF:000002">
    <property type="entry name" value="breast cancer metastasis-suppressor 1-like protein-A"/>
    <property type="match status" value="1"/>
</dbReference>
<dbReference type="InterPro" id="IPR013907">
    <property type="entry name" value="Sds3"/>
</dbReference>
<dbReference type="PANTHER" id="PTHR21964">
    <property type="entry name" value="BREAST CANCER METASTASIS-SUPPRESSOR 1"/>
    <property type="match status" value="1"/>
</dbReference>
<dbReference type="EMBL" id="JASPKY010000732">
    <property type="protein sequence ID" value="KAK9686059.1"/>
    <property type="molecule type" value="Genomic_DNA"/>
</dbReference>
<keyword evidence="4" id="KW-0804">Transcription</keyword>
<dbReference type="GO" id="GO:0005654">
    <property type="term" value="C:nucleoplasm"/>
    <property type="evidence" value="ECO:0007669"/>
    <property type="project" value="UniProtKB-ARBA"/>
</dbReference>
<sequence length="248" mass="28726">MSTTYLKKDSRTKLSISKTVASKIEPSKSFDFDSLDMPSMKLSSAPGGDESDGDMSAGDSDRSNISEIDNVRDTSDEEPDSDDSSEMDEGECEQRRNECMDNLTDLERQFSLLREQLYRERIAQQLQDDMRIRTEVASILRQLRLANIRNKYDAEEQAARQNLESEKALAWDYYYEELIETIKRLEEDRHNVEISWGEGGEWSTRSRSRSRRKAVTVSGPYIVYMLKPQDIMEDWTTIRKALKRSTCL</sequence>
<feature type="region of interest" description="Disordered" evidence="7">
    <location>
        <begin position="25"/>
        <end position="96"/>
    </location>
</feature>
<evidence type="ECO:0008006" key="10">
    <source>
        <dbReference type="Google" id="ProtNLM"/>
    </source>
</evidence>
<comment type="similarity">
    <text evidence="6">Belongs to the BRMS1 family.</text>
</comment>
<organism evidence="8 9">
    <name type="scientific">Popillia japonica</name>
    <name type="common">Japanese beetle</name>
    <dbReference type="NCBI Taxonomy" id="7064"/>
    <lineage>
        <taxon>Eukaryota</taxon>
        <taxon>Metazoa</taxon>
        <taxon>Ecdysozoa</taxon>
        <taxon>Arthropoda</taxon>
        <taxon>Hexapoda</taxon>
        <taxon>Insecta</taxon>
        <taxon>Pterygota</taxon>
        <taxon>Neoptera</taxon>
        <taxon>Endopterygota</taxon>
        <taxon>Coleoptera</taxon>
        <taxon>Polyphaga</taxon>
        <taxon>Scarabaeiformia</taxon>
        <taxon>Scarabaeidae</taxon>
        <taxon>Rutelinae</taxon>
        <taxon>Popillia</taxon>
    </lineage>
</organism>
<dbReference type="AlphaFoldDB" id="A0AAW1I9R7"/>
<name>A0AAW1I9R7_POPJA</name>
<dbReference type="SMART" id="SM01401">
    <property type="entry name" value="Sds3"/>
    <property type="match status" value="1"/>
</dbReference>
<evidence type="ECO:0000256" key="2">
    <source>
        <dbReference type="ARBA" id="ARBA00022491"/>
    </source>
</evidence>
<feature type="compositionally biased region" description="Basic and acidic residues" evidence="7">
    <location>
        <begin position="59"/>
        <end position="74"/>
    </location>
</feature>
<evidence type="ECO:0000313" key="9">
    <source>
        <dbReference type="Proteomes" id="UP001458880"/>
    </source>
</evidence>
<evidence type="ECO:0000256" key="1">
    <source>
        <dbReference type="ARBA" id="ARBA00004123"/>
    </source>
</evidence>
<comment type="caution">
    <text evidence="8">The sequence shown here is derived from an EMBL/GenBank/DDBJ whole genome shotgun (WGS) entry which is preliminary data.</text>
</comment>
<feature type="compositionally biased region" description="Acidic residues" evidence="7">
    <location>
        <begin position="75"/>
        <end position="91"/>
    </location>
</feature>
<evidence type="ECO:0000256" key="4">
    <source>
        <dbReference type="ARBA" id="ARBA00023163"/>
    </source>
</evidence>
<keyword evidence="5" id="KW-0539">Nucleus</keyword>
<evidence type="ECO:0000313" key="8">
    <source>
        <dbReference type="EMBL" id="KAK9686059.1"/>
    </source>
</evidence>
<evidence type="ECO:0000256" key="5">
    <source>
        <dbReference type="ARBA" id="ARBA00023242"/>
    </source>
</evidence>
<keyword evidence="3" id="KW-0805">Transcription regulation</keyword>
<evidence type="ECO:0000256" key="6">
    <source>
        <dbReference type="ARBA" id="ARBA00038256"/>
    </source>
</evidence>